<keyword evidence="2" id="KW-1185">Reference proteome</keyword>
<name>A0ABX2R8U0_9THEO</name>
<dbReference type="EMBL" id="JACCBS010000001">
    <property type="protein sequence ID" value="NYE56518.1"/>
    <property type="molecule type" value="Genomic_DNA"/>
</dbReference>
<dbReference type="Proteomes" id="UP000604066">
    <property type="component" value="Unassembled WGS sequence"/>
</dbReference>
<sequence length="32" mass="3980">MTFTEKEREYTFADYLNWPENERIELIDGKIK</sequence>
<evidence type="ECO:0008006" key="3">
    <source>
        <dbReference type="Google" id="ProtNLM"/>
    </source>
</evidence>
<organism evidence="1 2">
    <name type="scientific">Carboxydothermus ferrireducens DSM 11255</name>
    <dbReference type="NCBI Taxonomy" id="1119529"/>
    <lineage>
        <taxon>Bacteria</taxon>
        <taxon>Bacillati</taxon>
        <taxon>Bacillota</taxon>
        <taxon>Clostridia</taxon>
        <taxon>Thermoanaerobacterales</taxon>
        <taxon>Thermoanaerobacteraceae</taxon>
        <taxon>Carboxydothermus</taxon>
    </lineage>
</organism>
<proteinExistence type="predicted"/>
<dbReference type="Gene3D" id="3.90.1570.10">
    <property type="entry name" value="tt1808, chain A"/>
    <property type="match status" value="1"/>
</dbReference>
<dbReference type="InterPro" id="IPR012296">
    <property type="entry name" value="Nuclease_put_TT1808"/>
</dbReference>
<evidence type="ECO:0000313" key="2">
    <source>
        <dbReference type="Proteomes" id="UP000604066"/>
    </source>
</evidence>
<gene>
    <name evidence="1" type="ORF">HDG70_000224</name>
</gene>
<accession>A0ABX2R8U0</accession>
<protein>
    <recommendedName>
        <fullName evidence="3">Uma2 family endonuclease</fullName>
    </recommendedName>
</protein>
<comment type="caution">
    <text evidence="1">The sequence shown here is derived from an EMBL/GenBank/DDBJ whole genome shotgun (WGS) entry which is preliminary data.</text>
</comment>
<evidence type="ECO:0000313" key="1">
    <source>
        <dbReference type="EMBL" id="NYE56518.1"/>
    </source>
</evidence>
<reference evidence="1 2" key="1">
    <citation type="submission" date="2020-07" db="EMBL/GenBank/DDBJ databases">
        <title>Genomic Encyclopedia of Type Strains, Phase III (KMG-III): the genomes of soil and plant-associated and newly described type strains.</title>
        <authorList>
            <person name="Whitman W."/>
        </authorList>
    </citation>
    <scope>NUCLEOTIDE SEQUENCE [LARGE SCALE GENOMIC DNA]</scope>
    <source>
        <strain evidence="1 2">DSM 11255</strain>
    </source>
</reference>